<dbReference type="STRING" id="586411.SAMN05216187_11812"/>
<dbReference type="PANTHER" id="PTHR42734">
    <property type="entry name" value="METAL TRANSPORT SYSTEM ATP-BINDING PROTEIN TM_0124-RELATED"/>
    <property type="match status" value="1"/>
</dbReference>
<dbReference type="RefSeq" id="WP_092600127.1">
    <property type="nucleotide sequence ID" value="NZ_FNFI01000018.1"/>
</dbReference>
<accession>A0A1G9EL40</accession>
<dbReference type="PROSITE" id="PS00211">
    <property type="entry name" value="ABC_TRANSPORTER_1"/>
    <property type="match status" value="1"/>
</dbReference>
<dbReference type="InterPro" id="IPR027417">
    <property type="entry name" value="P-loop_NTPase"/>
</dbReference>
<evidence type="ECO:0000256" key="1">
    <source>
        <dbReference type="ARBA" id="ARBA00005417"/>
    </source>
</evidence>
<sequence length="244" mass="26831">MTEIAVSVKNLTVAYNNAPVIQNLNVDIKKGSRTAIVGPNGAGKSTLIKTIMKLIKPVAGQSFIGGSEAKSALKTVAYVPQKGEVNWDFPATVFDVVLMGRYVHKGLFKRPNQTDKNIALSALDTMKMTAYKDHQISELSGGQRQRVFLARAIAHNASIYIMDEPLQGIDITTEALIIKTMKQLQSEGKTFLVVHHNLTTVPEYFNDVILLNKEIITSGPVADVWTEGNINAAYREKGDKEWTS</sequence>
<dbReference type="InterPro" id="IPR050153">
    <property type="entry name" value="Metal_Ion_Import_ABC"/>
</dbReference>
<evidence type="ECO:0000313" key="7">
    <source>
        <dbReference type="Proteomes" id="UP000242700"/>
    </source>
</evidence>
<dbReference type="GO" id="GO:0005524">
    <property type="term" value="F:ATP binding"/>
    <property type="evidence" value="ECO:0007669"/>
    <property type="project" value="UniProtKB-KW"/>
</dbReference>
<keyword evidence="4 6" id="KW-0067">ATP-binding</keyword>
<evidence type="ECO:0000256" key="3">
    <source>
        <dbReference type="ARBA" id="ARBA00022741"/>
    </source>
</evidence>
<dbReference type="Pfam" id="PF00005">
    <property type="entry name" value="ABC_tran"/>
    <property type="match status" value="1"/>
</dbReference>
<evidence type="ECO:0000313" key="6">
    <source>
        <dbReference type="EMBL" id="SDK76892.1"/>
    </source>
</evidence>
<dbReference type="AlphaFoldDB" id="A0A1G9EL40"/>
<dbReference type="PROSITE" id="PS50893">
    <property type="entry name" value="ABC_TRANSPORTER_2"/>
    <property type="match status" value="1"/>
</dbReference>
<evidence type="ECO:0000256" key="4">
    <source>
        <dbReference type="ARBA" id="ARBA00022840"/>
    </source>
</evidence>
<organism evidence="6 7">
    <name type="scientific">Jeotgalicoccus aerolatus</name>
    <dbReference type="NCBI Taxonomy" id="709510"/>
    <lineage>
        <taxon>Bacteria</taxon>
        <taxon>Bacillati</taxon>
        <taxon>Bacillota</taxon>
        <taxon>Bacilli</taxon>
        <taxon>Bacillales</taxon>
        <taxon>Staphylococcaceae</taxon>
        <taxon>Jeotgalicoccus</taxon>
    </lineage>
</organism>
<dbReference type="EMBL" id="FNFI01000018">
    <property type="protein sequence ID" value="SDK76892.1"/>
    <property type="molecule type" value="Genomic_DNA"/>
</dbReference>
<dbReference type="CDD" id="cd03235">
    <property type="entry name" value="ABC_Metallic_Cations"/>
    <property type="match status" value="1"/>
</dbReference>
<dbReference type="OrthoDB" id="9806726at2"/>
<keyword evidence="2" id="KW-0813">Transport</keyword>
<dbReference type="SMART" id="SM00382">
    <property type="entry name" value="AAA"/>
    <property type="match status" value="1"/>
</dbReference>
<dbReference type="SUPFAM" id="SSF52540">
    <property type="entry name" value="P-loop containing nucleoside triphosphate hydrolases"/>
    <property type="match status" value="1"/>
</dbReference>
<dbReference type="PANTHER" id="PTHR42734:SF5">
    <property type="entry name" value="IRON TRANSPORT SYSTEM ATP-BINDING PROTEIN HI_0361-RELATED"/>
    <property type="match status" value="1"/>
</dbReference>
<protein>
    <submittedName>
        <fullName evidence="6">Manganese/zinc/iron transport system ATP-binding protein</fullName>
    </submittedName>
</protein>
<dbReference type="Gene3D" id="3.40.50.300">
    <property type="entry name" value="P-loop containing nucleotide triphosphate hydrolases"/>
    <property type="match status" value="1"/>
</dbReference>
<evidence type="ECO:0000259" key="5">
    <source>
        <dbReference type="PROSITE" id="PS50893"/>
    </source>
</evidence>
<keyword evidence="3" id="KW-0547">Nucleotide-binding</keyword>
<reference evidence="7" key="1">
    <citation type="submission" date="2016-10" db="EMBL/GenBank/DDBJ databases">
        <authorList>
            <person name="Varghese N."/>
            <person name="Submissions S."/>
        </authorList>
    </citation>
    <scope>NUCLEOTIDE SEQUENCE [LARGE SCALE GENOMIC DNA]</scope>
    <source>
        <strain evidence="7">CGMCC 1.8911</strain>
    </source>
</reference>
<gene>
    <name evidence="6" type="ORF">SAMN05216187_11812</name>
</gene>
<dbReference type="FunFam" id="3.40.50.300:FF:000134">
    <property type="entry name" value="Iron-enterobactin ABC transporter ATP-binding protein"/>
    <property type="match status" value="1"/>
</dbReference>
<evidence type="ECO:0000256" key="2">
    <source>
        <dbReference type="ARBA" id="ARBA00022448"/>
    </source>
</evidence>
<proteinExistence type="inferred from homology"/>
<dbReference type="InterPro" id="IPR017871">
    <property type="entry name" value="ABC_transporter-like_CS"/>
</dbReference>
<dbReference type="InterPro" id="IPR003593">
    <property type="entry name" value="AAA+_ATPase"/>
</dbReference>
<dbReference type="Proteomes" id="UP000242700">
    <property type="component" value="Unassembled WGS sequence"/>
</dbReference>
<dbReference type="InterPro" id="IPR003439">
    <property type="entry name" value="ABC_transporter-like_ATP-bd"/>
</dbReference>
<dbReference type="GO" id="GO:0016887">
    <property type="term" value="F:ATP hydrolysis activity"/>
    <property type="evidence" value="ECO:0007669"/>
    <property type="project" value="InterPro"/>
</dbReference>
<feature type="domain" description="ABC transporter" evidence="5">
    <location>
        <begin position="6"/>
        <end position="238"/>
    </location>
</feature>
<name>A0A1G9EL40_9STAP</name>
<comment type="similarity">
    <text evidence="1">Belongs to the ABC transporter superfamily.</text>
</comment>